<reference evidence="1" key="1">
    <citation type="submission" date="2023-08" db="EMBL/GenBank/DDBJ databases">
        <authorList>
            <person name="Alioto T."/>
            <person name="Alioto T."/>
            <person name="Gomez Garrido J."/>
        </authorList>
    </citation>
    <scope>NUCLEOTIDE SEQUENCE</scope>
</reference>
<dbReference type="EMBL" id="OX597824">
    <property type="protein sequence ID" value="CAI9729931.1"/>
    <property type="molecule type" value="Genomic_DNA"/>
</dbReference>
<name>A0AA36B8N9_OCTVU</name>
<sequence length="254" mass="28312">MHNVPNIEHYNFTPVQQMSGMCPAEDCEVAVNYSKSDCQAEGCHLNFEDLSSKNVSSCTPKLFSMKSDVDIPSSSSCNNAESSLKVNGCYGSNLVNDDNIGSLDINANYFNYVSLFNTSNKETNEKSDIIGKESLHSGNGQYQNLNKCLHKCPCDKMVPLPSSKTPTAINSKGVLTIPPLMHTVSLTNSSENLRSFHDGVVFKPSRYLPYSARNISKKNTLEKFLKGFQSQSKHEMPNFFVVRKIYEVGQFENY</sequence>
<evidence type="ECO:0000313" key="2">
    <source>
        <dbReference type="Proteomes" id="UP001162480"/>
    </source>
</evidence>
<proteinExistence type="predicted"/>
<accession>A0AA36B8N9</accession>
<dbReference type="AlphaFoldDB" id="A0AA36B8N9"/>
<dbReference type="Proteomes" id="UP001162480">
    <property type="component" value="Chromosome 11"/>
</dbReference>
<keyword evidence="2" id="KW-1185">Reference proteome</keyword>
<gene>
    <name evidence="1" type="ORF">OCTVUL_1B010926</name>
</gene>
<evidence type="ECO:0000313" key="1">
    <source>
        <dbReference type="EMBL" id="CAI9729931.1"/>
    </source>
</evidence>
<protein>
    <submittedName>
        <fullName evidence="1">Uncharacterized protein</fullName>
    </submittedName>
</protein>
<organism evidence="1 2">
    <name type="scientific">Octopus vulgaris</name>
    <name type="common">Common octopus</name>
    <dbReference type="NCBI Taxonomy" id="6645"/>
    <lineage>
        <taxon>Eukaryota</taxon>
        <taxon>Metazoa</taxon>
        <taxon>Spiralia</taxon>
        <taxon>Lophotrochozoa</taxon>
        <taxon>Mollusca</taxon>
        <taxon>Cephalopoda</taxon>
        <taxon>Coleoidea</taxon>
        <taxon>Octopodiformes</taxon>
        <taxon>Octopoda</taxon>
        <taxon>Incirrata</taxon>
        <taxon>Octopodidae</taxon>
        <taxon>Octopus</taxon>
    </lineage>
</organism>